<proteinExistence type="inferred from homology"/>
<evidence type="ECO:0000256" key="4">
    <source>
        <dbReference type="ARBA" id="ARBA00022692"/>
    </source>
</evidence>
<comment type="subcellular location">
    <subcellularLocation>
        <location evidence="1">Cell membrane</location>
        <topology evidence="1">Multi-pass membrane protein</topology>
    </subcellularLocation>
</comment>
<evidence type="ECO:0000256" key="1">
    <source>
        <dbReference type="ARBA" id="ARBA00004651"/>
    </source>
</evidence>
<dbReference type="PANTHER" id="PTHR34583:SF2">
    <property type="entry name" value="ANTIPORTER SUBUNIT MNHC2-RELATED"/>
    <property type="match status" value="1"/>
</dbReference>
<organism evidence="9 10">
    <name type="scientific">Parafrankia soli</name>
    <dbReference type="NCBI Taxonomy" id="2599596"/>
    <lineage>
        <taxon>Bacteria</taxon>
        <taxon>Bacillati</taxon>
        <taxon>Actinomycetota</taxon>
        <taxon>Actinomycetes</taxon>
        <taxon>Frankiales</taxon>
        <taxon>Frankiaceae</taxon>
        <taxon>Parafrankia</taxon>
    </lineage>
</organism>
<dbReference type="Proteomes" id="UP000179769">
    <property type="component" value="Unassembled WGS sequence"/>
</dbReference>
<dbReference type="InterPro" id="IPR050601">
    <property type="entry name" value="CPA3_antiporter_subunitC"/>
</dbReference>
<feature type="transmembrane region" description="Helical" evidence="8">
    <location>
        <begin position="31"/>
        <end position="51"/>
    </location>
</feature>
<dbReference type="Gene3D" id="1.10.287.3510">
    <property type="match status" value="1"/>
</dbReference>
<dbReference type="InterPro" id="IPR039428">
    <property type="entry name" value="NUOK/Mnh_C1-like"/>
</dbReference>
<evidence type="ECO:0000313" key="9">
    <source>
        <dbReference type="EMBL" id="OHV37289.1"/>
    </source>
</evidence>
<name>A0A1S1QUR3_9ACTN</name>
<feature type="compositionally biased region" description="Gly residues" evidence="7">
    <location>
        <begin position="143"/>
        <end position="152"/>
    </location>
</feature>
<keyword evidence="4 8" id="KW-0812">Transmembrane</keyword>
<keyword evidence="3" id="KW-1003">Cell membrane</keyword>
<feature type="region of interest" description="Disordered" evidence="7">
    <location>
        <begin position="118"/>
        <end position="188"/>
    </location>
</feature>
<evidence type="ECO:0000256" key="7">
    <source>
        <dbReference type="SAM" id="MobiDB-lite"/>
    </source>
</evidence>
<dbReference type="NCBIfam" id="NF005929">
    <property type="entry name" value="PRK07946.1"/>
    <property type="match status" value="1"/>
</dbReference>
<evidence type="ECO:0000256" key="6">
    <source>
        <dbReference type="ARBA" id="ARBA00023136"/>
    </source>
</evidence>
<keyword evidence="5 8" id="KW-1133">Transmembrane helix</keyword>
<dbReference type="RefSeq" id="WP_071061601.1">
    <property type="nucleotide sequence ID" value="NZ_MAXA01000113.1"/>
</dbReference>
<dbReference type="EMBL" id="MAXA01000113">
    <property type="protein sequence ID" value="OHV37289.1"/>
    <property type="molecule type" value="Genomic_DNA"/>
</dbReference>
<evidence type="ECO:0000256" key="8">
    <source>
        <dbReference type="SAM" id="Phobius"/>
    </source>
</evidence>
<evidence type="ECO:0000256" key="2">
    <source>
        <dbReference type="ARBA" id="ARBA00010388"/>
    </source>
</evidence>
<dbReference type="AlphaFoldDB" id="A0A1S1QUR3"/>
<keyword evidence="6 8" id="KW-0472">Membrane</keyword>
<accession>A0A1S1QUR3</accession>
<gene>
    <name evidence="9" type="ORF">BBK14_02630</name>
</gene>
<comment type="caution">
    <text evidence="9">The sequence shown here is derived from an EMBL/GenBank/DDBJ whole genome shotgun (WGS) entry which is preliminary data.</text>
</comment>
<feature type="compositionally biased region" description="Basic and acidic residues" evidence="7">
    <location>
        <begin position="179"/>
        <end position="188"/>
    </location>
</feature>
<reference evidence="10" key="1">
    <citation type="submission" date="2016-07" db="EMBL/GenBank/DDBJ databases">
        <title>Frankia sp. NRRL B-16219 Genome sequencing.</title>
        <authorList>
            <person name="Ghodhbane-Gtari F."/>
            <person name="Swanson E."/>
            <person name="Gueddou A."/>
            <person name="Louati M."/>
            <person name="Nouioui I."/>
            <person name="Hezbri K."/>
            <person name="Abebe-Akele F."/>
            <person name="Simpson S."/>
            <person name="Morris K."/>
            <person name="Thomas K."/>
            <person name="Gtari M."/>
            <person name="Tisa L.S."/>
        </authorList>
    </citation>
    <scope>NUCLEOTIDE SEQUENCE [LARGE SCALE GENOMIC DNA]</scope>
    <source>
        <strain evidence="10">NRRL B-16219</strain>
    </source>
</reference>
<feature type="transmembrane region" description="Helical" evidence="8">
    <location>
        <begin position="71"/>
        <end position="95"/>
    </location>
</feature>
<dbReference type="Pfam" id="PF00420">
    <property type="entry name" value="Oxidored_q2"/>
    <property type="match status" value="1"/>
</dbReference>
<evidence type="ECO:0000256" key="3">
    <source>
        <dbReference type="ARBA" id="ARBA00022475"/>
    </source>
</evidence>
<comment type="similarity">
    <text evidence="2">Belongs to the CPA3 antiporters (TC 2.A.63) subunit C family.</text>
</comment>
<dbReference type="PANTHER" id="PTHR34583">
    <property type="entry name" value="ANTIPORTER SUBUNIT MNHC2-RELATED"/>
    <property type="match status" value="1"/>
</dbReference>
<evidence type="ECO:0000313" key="10">
    <source>
        <dbReference type="Proteomes" id="UP000179769"/>
    </source>
</evidence>
<feature type="transmembrane region" description="Helical" evidence="8">
    <location>
        <begin position="6"/>
        <end position="24"/>
    </location>
</feature>
<protein>
    <submittedName>
        <fullName evidence="9">Na+/H+ antiporter subunit C</fullName>
    </submittedName>
</protein>
<feature type="compositionally biased region" description="Low complexity" evidence="7">
    <location>
        <begin position="128"/>
        <end position="138"/>
    </location>
</feature>
<dbReference type="GO" id="GO:0005886">
    <property type="term" value="C:plasma membrane"/>
    <property type="evidence" value="ECO:0007669"/>
    <property type="project" value="UniProtKB-SubCell"/>
</dbReference>
<feature type="compositionally biased region" description="Basic and acidic residues" evidence="7">
    <location>
        <begin position="157"/>
        <end position="170"/>
    </location>
</feature>
<evidence type="ECO:0000256" key="5">
    <source>
        <dbReference type="ARBA" id="ARBA00022989"/>
    </source>
</evidence>
<sequence>MSPVNLTSALMVGGLYTAGTYLLLQRSLMRVLIGLVLLGHGTNLLLLLVGGESGQPPMVGPARPEDMSDPLPQGMALTSIVITFALTTFLLALAYRAWTLLGDDEVRDDIEDARISRLESGGSAHPEQAGPPGTAGQPDGDDGAGQLGGGPADGAEQSDREDREPPREPGELAVPGLLERCDAYGRRP</sequence>
<keyword evidence="10" id="KW-1185">Reference proteome</keyword>